<evidence type="ECO:0000256" key="5">
    <source>
        <dbReference type="ARBA" id="ARBA00012483"/>
    </source>
</evidence>
<dbReference type="PRINTS" id="PR01406">
    <property type="entry name" value="BBOXZNFINGER"/>
</dbReference>
<feature type="domain" description="B box-type" evidence="15">
    <location>
        <begin position="49"/>
        <end position="97"/>
    </location>
</feature>
<dbReference type="PROSITE" id="PS50119">
    <property type="entry name" value="ZF_BBOX"/>
    <property type="match status" value="1"/>
</dbReference>
<sequence>MLPIAKIQEETICPICLEYLTDPASIDCGHNVSRACLTQYWETWDKLVSGRLCCPRTGNLFGRHNRALDLFCEEDSEAVCVVCWRSPEHRSHTVLLMEEAAQKYKVGNDLVPPQAVALPIHIVTLALGSCNCHAGGRFIPTLKRHHLHQPELSCGHGQTLSEPQNLPPPLIFSFGLRLHLNLSLPGSFH</sequence>
<dbReference type="Ensembl" id="ENSPCET00000015276.1">
    <property type="protein sequence ID" value="ENSPCEP00000014747.1"/>
    <property type="gene ID" value="ENSPCEG00000011667.1"/>
</dbReference>
<keyword evidence="12" id="KW-0175">Coiled coil</keyword>
<protein>
    <recommendedName>
        <fullName evidence="5">RING-type E3 ubiquitin transferase</fullName>
        <ecNumber evidence="5">2.3.2.27</ecNumber>
    </recommendedName>
</protein>
<dbReference type="InterPro" id="IPR001841">
    <property type="entry name" value="Znf_RING"/>
</dbReference>
<keyword evidence="9 13" id="KW-0863">Zinc-finger</keyword>
<evidence type="ECO:0000259" key="14">
    <source>
        <dbReference type="PROSITE" id="PS50089"/>
    </source>
</evidence>
<dbReference type="InterPro" id="IPR013083">
    <property type="entry name" value="Znf_RING/FYVE/PHD"/>
</dbReference>
<evidence type="ECO:0000256" key="3">
    <source>
        <dbReference type="ARBA" id="ARBA00004906"/>
    </source>
</evidence>
<keyword evidence="11" id="KW-0862">Zinc</keyword>
<keyword evidence="8" id="KW-0479">Metal-binding</keyword>
<dbReference type="GO" id="GO:0008270">
    <property type="term" value="F:zinc ion binding"/>
    <property type="evidence" value="ECO:0007669"/>
    <property type="project" value="UniProtKB-KW"/>
</dbReference>
<dbReference type="Pfam" id="PF00643">
    <property type="entry name" value="zf-B_box"/>
    <property type="match status" value="1"/>
</dbReference>
<accession>A0A8C8S6T6</accession>
<dbReference type="Proteomes" id="UP000694393">
    <property type="component" value="Unplaced"/>
</dbReference>
<reference evidence="16" key="2">
    <citation type="submission" date="2025-09" db="UniProtKB">
        <authorList>
            <consortium name="Ensembl"/>
        </authorList>
    </citation>
    <scope>IDENTIFICATION</scope>
</reference>
<comment type="pathway">
    <text evidence="3">Protein modification; protein ubiquitination.</text>
</comment>
<dbReference type="Gene3D" id="3.30.160.60">
    <property type="entry name" value="Classic Zinc Finger"/>
    <property type="match status" value="1"/>
</dbReference>
<keyword evidence="7" id="KW-0808">Transferase</keyword>
<evidence type="ECO:0000313" key="16">
    <source>
        <dbReference type="Ensembl" id="ENSPCEP00000014747.1"/>
    </source>
</evidence>
<evidence type="ECO:0000256" key="8">
    <source>
        <dbReference type="ARBA" id="ARBA00022723"/>
    </source>
</evidence>
<organism evidence="16 17">
    <name type="scientific">Pelusios castaneus</name>
    <name type="common">West African mud turtle</name>
    <dbReference type="NCBI Taxonomy" id="367368"/>
    <lineage>
        <taxon>Eukaryota</taxon>
        <taxon>Metazoa</taxon>
        <taxon>Chordata</taxon>
        <taxon>Craniata</taxon>
        <taxon>Vertebrata</taxon>
        <taxon>Euteleostomi</taxon>
        <taxon>Archelosauria</taxon>
        <taxon>Testudinata</taxon>
        <taxon>Testudines</taxon>
        <taxon>Pleurodira</taxon>
        <taxon>Pelomedusidae</taxon>
        <taxon>Pelusios</taxon>
    </lineage>
</organism>
<feature type="domain" description="RING-type" evidence="14">
    <location>
        <begin position="13"/>
        <end position="55"/>
    </location>
</feature>
<evidence type="ECO:0000256" key="2">
    <source>
        <dbReference type="ARBA" id="ARBA00004496"/>
    </source>
</evidence>
<dbReference type="SMART" id="SM00336">
    <property type="entry name" value="BBOX"/>
    <property type="match status" value="1"/>
</dbReference>
<dbReference type="Pfam" id="PF15227">
    <property type="entry name" value="zf-C3HC4_4"/>
    <property type="match status" value="1"/>
</dbReference>
<evidence type="ECO:0000313" key="17">
    <source>
        <dbReference type="Proteomes" id="UP000694393"/>
    </source>
</evidence>
<keyword evidence="10" id="KW-0833">Ubl conjugation pathway</keyword>
<name>A0A8C8S6T6_9SAUR</name>
<evidence type="ECO:0000256" key="9">
    <source>
        <dbReference type="ARBA" id="ARBA00022771"/>
    </source>
</evidence>
<dbReference type="GO" id="GO:0061630">
    <property type="term" value="F:ubiquitin protein ligase activity"/>
    <property type="evidence" value="ECO:0007669"/>
    <property type="project" value="UniProtKB-EC"/>
</dbReference>
<keyword evidence="17" id="KW-1185">Reference proteome</keyword>
<evidence type="ECO:0000256" key="6">
    <source>
        <dbReference type="ARBA" id="ARBA00022490"/>
    </source>
</evidence>
<dbReference type="SUPFAM" id="SSF57850">
    <property type="entry name" value="RING/U-box"/>
    <property type="match status" value="1"/>
</dbReference>
<evidence type="ECO:0000256" key="12">
    <source>
        <dbReference type="ARBA" id="ARBA00023054"/>
    </source>
</evidence>
<dbReference type="AlphaFoldDB" id="A0A8C8S6T6"/>
<proteinExistence type="inferred from homology"/>
<dbReference type="GO" id="GO:0005737">
    <property type="term" value="C:cytoplasm"/>
    <property type="evidence" value="ECO:0007669"/>
    <property type="project" value="UniProtKB-SubCell"/>
</dbReference>
<evidence type="ECO:0000256" key="10">
    <source>
        <dbReference type="ARBA" id="ARBA00022786"/>
    </source>
</evidence>
<dbReference type="SUPFAM" id="SSF57845">
    <property type="entry name" value="B-box zinc-binding domain"/>
    <property type="match status" value="1"/>
</dbReference>
<comment type="catalytic activity">
    <reaction evidence="1">
        <text>S-ubiquitinyl-[E2 ubiquitin-conjugating enzyme]-L-cysteine + [acceptor protein]-L-lysine = [E2 ubiquitin-conjugating enzyme]-L-cysteine + N(6)-ubiquitinyl-[acceptor protein]-L-lysine.</text>
        <dbReference type="EC" id="2.3.2.27"/>
    </reaction>
</comment>
<dbReference type="PANTHER" id="PTHR24103">
    <property type="entry name" value="E3 UBIQUITIN-PROTEIN LIGASE TRIM"/>
    <property type="match status" value="1"/>
</dbReference>
<reference evidence="16" key="1">
    <citation type="submission" date="2025-08" db="UniProtKB">
        <authorList>
            <consortium name="Ensembl"/>
        </authorList>
    </citation>
    <scope>IDENTIFICATION</scope>
</reference>
<dbReference type="EC" id="2.3.2.27" evidence="5"/>
<evidence type="ECO:0000256" key="11">
    <source>
        <dbReference type="ARBA" id="ARBA00022833"/>
    </source>
</evidence>
<keyword evidence="6" id="KW-0963">Cytoplasm</keyword>
<evidence type="ECO:0000256" key="7">
    <source>
        <dbReference type="ARBA" id="ARBA00022679"/>
    </source>
</evidence>
<comment type="subcellular location">
    <subcellularLocation>
        <location evidence="2">Cytoplasm</location>
    </subcellularLocation>
</comment>
<evidence type="ECO:0000256" key="4">
    <source>
        <dbReference type="ARBA" id="ARBA00008518"/>
    </source>
</evidence>
<evidence type="ECO:0000256" key="1">
    <source>
        <dbReference type="ARBA" id="ARBA00000900"/>
    </source>
</evidence>
<dbReference type="PROSITE" id="PS50089">
    <property type="entry name" value="ZF_RING_2"/>
    <property type="match status" value="1"/>
</dbReference>
<dbReference type="InterPro" id="IPR020457">
    <property type="entry name" value="Znf_B-box_chordata"/>
</dbReference>
<comment type="similarity">
    <text evidence="4">Belongs to the TRIM/RBCC family.</text>
</comment>
<dbReference type="Gene3D" id="3.30.40.10">
    <property type="entry name" value="Zinc/RING finger domain, C3HC4 (zinc finger)"/>
    <property type="match status" value="1"/>
</dbReference>
<dbReference type="InterPro" id="IPR050143">
    <property type="entry name" value="TRIM/RBCC"/>
</dbReference>
<evidence type="ECO:0000256" key="13">
    <source>
        <dbReference type="PROSITE-ProRule" id="PRU00024"/>
    </source>
</evidence>
<evidence type="ECO:0000259" key="15">
    <source>
        <dbReference type="PROSITE" id="PS50119"/>
    </source>
</evidence>
<dbReference type="InterPro" id="IPR000315">
    <property type="entry name" value="Znf_B-box"/>
</dbReference>